<accession>A0ABW8TVK8</accession>
<dbReference type="PANTHER" id="PTHR43278:SF4">
    <property type="entry name" value="NAD(P)H-DEPENDENT FMN-CONTAINING OXIDOREDUCTASE YWQN-RELATED"/>
    <property type="match status" value="1"/>
</dbReference>
<reference evidence="4 5" key="1">
    <citation type="submission" date="2024-11" db="EMBL/GenBank/DDBJ databases">
        <authorList>
            <person name="Heng Y.C."/>
            <person name="Lim A.C.H."/>
            <person name="Lee J.K.Y."/>
            <person name="Kittelmann S."/>
        </authorList>
    </citation>
    <scope>NUCLEOTIDE SEQUENCE [LARGE SCALE GENOMIC DNA]</scope>
    <source>
        <strain evidence="4 5">WILCCON 0202</strain>
    </source>
</reference>
<evidence type="ECO:0000313" key="5">
    <source>
        <dbReference type="Proteomes" id="UP001623661"/>
    </source>
</evidence>
<evidence type="ECO:0000256" key="2">
    <source>
        <dbReference type="ARBA" id="ARBA00022643"/>
    </source>
</evidence>
<comment type="caution">
    <text evidence="4">The sequence shown here is derived from an EMBL/GenBank/DDBJ whole genome shotgun (WGS) entry which is preliminary data.</text>
</comment>
<gene>
    <name evidence="4" type="ORF">ACJDUH_11810</name>
</gene>
<keyword evidence="1" id="KW-0285">Flavoprotein</keyword>
<dbReference type="InterPro" id="IPR051796">
    <property type="entry name" value="ISF_SsuE-like"/>
</dbReference>
<organism evidence="4 5">
    <name type="scientific">Candidatus Clostridium radicumherbarum</name>
    <dbReference type="NCBI Taxonomy" id="3381662"/>
    <lineage>
        <taxon>Bacteria</taxon>
        <taxon>Bacillati</taxon>
        <taxon>Bacillota</taxon>
        <taxon>Clostridia</taxon>
        <taxon>Eubacteriales</taxon>
        <taxon>Clostridiaceae</taxon>
        <taxon>Clostridium</taxon>
    </lineage>
</organism>
<dbReference type="EMBL" id="JBJHZY010000002">
    <property type="protein sequence ID" value="MFL0268778.1"/>
    <property type="molecule type" value="Genomic_DNA"/>
</dbReference>
<evidence type="ECO:0000313" key="4">
    <source>
        <dbReference type="EMBL" id="MFL0268778.1"/>
    </source>
</evidence>
<dbReference type="Gene3D" id="3.40.50.360">
    <property type="match status" value="1"/>
</dbReference>
<keyword evidence="5" id="KW-1185">Reference proteome</keyword>
<evidence type="ECO:0000259" key="3">
    <source>
        <dbReference type="Pfam" id="PF03358"/>
    </source>
</evidence>
<dbReference type="SUPFAM" id="SSF52218">
    <property type="entry name" value="Flavoproteins"/>
    <property type="match status" value="1"/>
</dbReference>
<dbReference type="RefSeq" id="WP_406765402.1">
    <property type="nucleotide sequence ID" value="NZ_JBJHZY010000002.1"/>
</dbReference>
<feature type="domain" description="NADPH-dependent FMN reductase-like" evidence="3">
    <location>
        <begin position="1"/>
        <end position="157"/>
    </location>
</feature>
<dbReference type="Pfam" id="PF03358">
    <property type="entry name" value="FMN_red"/>
    <property type="match status" value="1"/>
</dbReference>
<protein>
    <submittedName>
        <fullName evidence="4">Flavodoxin family protein</fullName>
    </submittedName>
</protein>
<proteinExistence type="predicted"/>
<evidence type="ECO:0000256" key="1">
    <source>
        <dbReference type="ARBA" id="ARBA00022630"/>
    </source>
</evidence>
<dbReference type="PANTHER" id="PTHR43278">
    <property type="entry name" value="NAD(P)H-DEPENDENT FMN-CONTAINING OXIDOREDUCTASE YWQN-RELATED"/>
    <property type="match status" value="1"/>
</dbReference>
<keyword evidence="2" id="KW-0288">FMN</keyword>
<name>A0ABW8TVK8_9CLOT</name>
<dbReference type="Proteomes" id="UP001623661">
    <property type="component" value="Unassembled WGS sequence"/>
</dbReference>
<dbReference type="InterPro" id="IPR029039">
    <property type="entry name" value="Flavoprotein-like_sf"/>
</dbReference>
<dbReference type="InterPro" id="IPR005025">
    <property type="entry name" value="FMN_Rdtase-like_dom"/>
</dbReference>
<sequence length="210" mass="23026">MKVLLVNGSPHAKGCTYTALNEVAEALKLEGIDTEIFQVGTKPLAGCIACKSCVNTGKCVFNDKVNEFLEIAGDFDGYIFGSPVHFAAASGEISSFMDRVFYTDLNGGRQSFYLKPAACVVSARRAGTTATYDQLNKYFGLMQMPIISSQYWNMVHGATPEQVKQDLEGLQTMRTLGRNMAFFLKCKEAGIKAGIALPEREEATFTNFIR</sequence>